<dbReference type="GO" id="GO:0050661">
    <property type="term" value="F:NADP binding"/>
    <property type="evidence" value="ECO:0007669"/>
    <property type="project" value="InterPro"/>
</dbReference>
<dbReference type="PANTHER" id="PTHR43013:SF1">
    <property type="entry name" value="GLUTAMYL-TRNA REDUCTASE"/>
    <property type="match status" value="1"/>
</dbReference>
<dbReference type="AlphaFoldDB" id="A0A3A4R6M4"/>
<dbReference type="Gene3D" id="3.40.50.720">
    <property type="entry name" value="NAD(P)-binding Rossmann-like Domain"/>
    <property type="match status" value="1"/>
</dbReference>
<evidence type="ECO:0000256" key="13">
    <source>
        <dbReference type="PIRSR" id="PIRSR000445-4"/>
    </source>
</evidence>
<dbReference type="HAMAP" id="MF_00087">
    <property type="entry name" value="Glu_tRNA_reductase"/>
    <property type="match status" value="1"/>
</dbReference>
<evidence type="ECO:0000256" key="2">
    <source>
        <dbReference type="ARBA" id="ARBA00005916"/>
    </source>
</evidence>
<dbReference type="Gene3D" id="3.30.460.30">
    <property type="entry name" value="Glutamyl-tRNA reductase, N-terminal domain"/>
    <property type="match status" value="1"/>
</dbReference>
<dbReference type="Proteomes" id="UP000266426">
    <property type="component" value="Unassembled WGS sequence"/>
</dbReference>
<dbReference type="GO" id="GO:0008883">
    <property type="term" value="F:glutamyl-tRNA reductase activity"/>
    <property type="evidence" value="ECO:0007669"/>
    <property type="project" value="UniProtKB-UniRule"/>
</dbReference>
<comment type="subunit">
    <text evidence="9">Homodimer.</text>
</comment>
<dbReference type="InterPro" id="IPR015895">
    <property type="entry name" value="4pyrrol_synth_GluRdtase_N"/>
</dbReference>
<dbReference type="Pfam" id="PF05201">
    <property type="entry name" value="GlutR_N"/>
    <property type="match status" value="1"/>
</dbReference>
<dbReference type="InterPro" id="IPR036291">
    <property type="entry name" value="NAD(P)-bd_dom_sf"/>
</dbReference>
<feature type="domain" description="Glutamyl-tRNA reductase N-terminal" evidence="15">
    <location>
        <begin position="5"/>
        <end position="154"/>
    </location>
</feature>
<dbReference type="PIRSF" id="PIRSF000445">
    <property type="entry name" value="4pyrrol_synth_GluRdtase"/>
    <property type="match status" value="1"/>
</dbReference>
<comment type="catalytic activity">
    <reaction evidence="7 9">
        <text>(S)-4-amino-5-oxopentanoate + tRNA(Glu) + NADP(+) = L-glutamyl-tRNA(Glu) + NADPH + H(+)</text>
        <dbReference type="Rhea" id="RHEA:12344"/>
        <dbReference type="Rhea" id="RHEA-COMP:9663"/>
        <dbReference type="Rhea" id="RHEA-COMP:9680"/>
        <dbReference type="ChEBI" id="CHEBI:15378"/>
        <dbReference type="ChEBI" id="CHEBI:57501"/>
        <dbReference type="ChEBI" id="CHEBI:57783"/>
        <dbReference type="ChEBI" id="CHEBI:58349"/>
        <dbReference type="ChEBI" id="CHEBI:78442"/>
        <dbReference type="ChEBI" id="CHEBI:78520"/>
        <dbReference type="EC" id="1.2.1.70"/>
    </reaction>
</comment>
<feature type="binding site" evidence="9 12">
    <location>
        <begin position="188"/>
        <end position="193"/>
    </location>
    <ligand>
        <name>NADP(+)</name>
        <dbReference type="ChEBI" id="CHEBI:58349"/>
    </ligand>
</feature>
<feature type="active site" description="Nucleophile" evidence="9 10">
    <location>
        <position position="49"/>
    </location>
</feature>
<dbReference type="UniPathway" id="UPA00251">
    <property type="reaction ID" value="UER00316"/>
</dbReference>
<evidence type="ECO:0000256" key="11">
    <source>
        <dbReference type="PIRSR" id="PIRSR000445-2"/>
    </source>
</evidence>
<keyword evidence="5 9" id="KW-0560">Oxidoreductase</keyword>
<feature type="site" description="Important for activity" evidence="9 13">
    <location>
        <position position="98"/>
    </location>
</feature>
<dbReference type="NCBIfam" id="TIGR01035">
    <property type="entry name" value="hemA"/>
    <property type="match status" value="1"/>
</dbReference>
<dbReference type="EMBL" id="QZJZ01000073">
    <property type="protein sequence ID" value="RJP57938.1"/>
    <property type="molecule type" value="Genomic_DNA"/>
</dbReference>
<evidence type="ECO:0000256" key="1">
    <source>
        <dbReference type="ARBA" id="ARBA00005059"/>
    </source>
</evidence>
<feature type="binding site" evidence="9 11">
    <location>
        <begin position="48"/>
        <end position="51"/>
    </location>
    <ligand>
        <name>substrate</name>
    </ligand>
</feature>
<evidence type="ECO:0000256" key="6">
    <source>
        <dbReference type="ARBA" id="ARBA00023244"/>
    </source>
</evidence>
<evidence type="ECO:0000313" key="17">
    <source>
        <dbReference type="Proteomes" id="UP000266426"/>
    </source>
</evidence>
<dbReference type="FunFam" id="3.40.50.720:FF:000031">
    <property type="entry name" value="Glutamyl-tRNA reductase"/>
    <property type="match status" value="1"/>
</dbReference>
<dbReference type="SUPFAM" id="SSF69742">
    <property type="entry name" value="Glutamyl tRNA-reductase catalytic, N-terminal domain"/>
    <property type="match status" value="1"/>
</dbReference>
<dbReference type="FunFam" id="3.30.460.30:FF:000001">
    <property type="entry name" value="Glutamyl-tRNA reductase"/>
    <property type="match status" value="1"/>
</dbReference>
<evidence type="ECO:0000256" key="12">
    <source>
        <dbReference type="PIRSR" id="PIRSR000445-3"/>
    </source>
</evidence>
<evidence type="ECO:0000256" key="9">
    <source>
        <dbReference type="HAMAP-Rule" id="MF_00087"/>
    </source>
</evidence>
<dbReference type="PANTHER" id="PTHR43013">
    <property type="entry name" value="GLUTAMYL-TRNA REDUCTASE"/>
    <property type="match status" value="1"/>
</dbReference>
<evidence type="ECO:0000256" key="10">
    <source>
        <dbReference type="PIRSR" id="PIRSR000445-1"/>
    </source>
</evidence>
<feature type="binding site" evidence="9 11">
    <location>
        <position position="119"/>
    </location>
    <ligand>
        <name>substrate</name>
    </ligand>
</feature>
<comment type="miscellaneous">
    <text evidence="9">During catalysis, the active site Cys acts as a nucleophile attacking the alpha-carbonyl group of tRNA-bound glutamate with the formation of a thioester intermediate between enzyme and glutamate, and the concomitant release of tRNA(Glu). The thioester intermediate is finally reduced by direct hydride transfer from NADPH, to form the product GSA.</text>
</comment>
<evidence type="ECO:0000259" key="15">
    <source>
        <dbReference type="Pfam" id="PF05201"/>
    </source>
</evidence>
<feature type="binding site" evidence="9 11">
    <location>
        <begin position="113"/>
        <end position="115"/>
    </location>
    <ligand>
        <name>substrate</name>
    </ligand>
</feature>
<dbReference type="InterPro" id="IPR000343">
    <property type="entry name" value="4pyrrol_synth_GluRdtase"/>
</dbReference>
<evidence type="ECO:0000256" key="4">
    <source>
        <dbReference type="ARBA" id="ARBA00022857"/>
    </source>
</evidence>
<proteinExistence type="inferred from homology"/>
<gene>
    <name evidence="9" type="primary">hemA</name>
    <name evidence="16" type="ORF">C4541_09370</name>
</gene>
<keyword evidence="6 9" id="KW-0627">Porphyrin biosynthesis</keyword>
<evidence type="ECO:0000256" key="8">
    <source>
        <dbReference type="ARBA" id="ARBA00068659"/>
    </source>
</evidence>
<evidence type="ECO:0000256" key="5">
    <source>
        <dbReference type="ARBA" id="ARBA00023002"/>
    </source>
</evidence>
<evidence type="ECO:0000259" key="14">
    <source>
        <dbReference type="Pfam" id="PF01488"/>
    </source>
</evidence>
<sequence length="348" mass="38360">MFFVIGTSYKYSPLEHIELISFTRKRAAQARAHFMHSGSMNGAIIVSTCNRVELYVSAPDMYAAFSVIREYFCSWCGMENHTVIPYLYMHSGKDALAHLFRVTAGLDSMVPGETQVLGQMKEAFQESIADGAADSALEQWFQAAFAAARQLHGRTALSSGKVSIGSVAVSLMVSVYPDIHRKKVLIIGVGKVSGLVLKYLHKAGPAVVFIANRSYDRAERLAGSIGGQAFRFDELETAVRNADVIISATASPHLIIKHALMNKIVESESDTPKKRLFVDLALPRDIDPAIGVLSGVTLYDLHGLNRVIDETLSVRKQEAQRAEPFIMKKVAKIWEQYTVSEHAQARSL</sequence>
<dbReference type="InterPro" id="IPR006151">
    <property type="entry name" value="Shikm_DH/Glu-tRNA_Rdtase"/>
</dbReference>
<evidence type="ECO:0000256" key="3">
    <source>
        <dbReference type="ARBA" id="ARBA00012970"/>
    </source>
</evidence>
<protein>
    <recommendedName>
        <fullName evidence="8 9">Glutamyl-tRNA reductase</fullName>
        <shortName evidence="9">GluTR</shortName>
        <ecNumber evidence="3 9">1.2.1.70</ecNumber>
    </recommendedName>
</protein>
<comment type="function">
    <text evidence="9">Catalyzes the NADPH-dependent reduction of glutamyl-tRNA(Glu) to glutamate 1-semialdehyde (GSA).</text>
</comment>
<keyword evidence="4 9" id="KW-0521">NADP</keyword>
<organism evidence="16 17">
    <name type="scientific">Candidatus Auribacter fodinae</name>
    <dbReference type="NCBI Taxonomy" id="2093366"/>
    <lineage>
        <taxon>Bacteria</taxon>
        <taxon>Pseudomonadati</taxon>
        <taxon>Candidatus Auribacterota</taxon>
        <taxon>Candidatus Auribacteria</taxon>
        <taxon>Candidatus Auribacterales</taxon>
        <taxon>Candidatus Auribacteraceae</taxon>
        <taxon>Candidatus Auribacter</taxon>
    </lineage>
</organism>
<dbReference type="GO" id="GO:0019353">
    <property type="term" value="P:protoporphyrinogen IX biosynthetic process from glutamate"/>
    <property type="evidence" value="ECO:0007669"/>
    <property type="project" value="TreeGrafter"/>
</dbReference>
<dbReference type="SUPFAM" id="SSF51735">
    <property type="entry name" value="NAD(P)-binding Rossmann-fold domains"/>
    <property type="match status" value="1"/>
</dbReference>
<dbReference type="EC" id="1.2.1.70" evidence="3 9"/>
<evidence type="ECO:0000313" key="16">
    <source>
        <dbReference type="EMBL" id="RJP57938.1"/>
    </source>
</evidence>
<dbReference type="InterPro" id="IPR036343">
    <property type="entry name" value="GluRdtase_N_sf"/>
</dbReference>
<dbReference type="Pfam" id="PF01488">
    <property type="entry name" value="Shikimate_DH"/>
    <property type="match status" value="1"/>
</dbReference>
<comment type="pathway">
    <text evidence="1 9">Porphyrin-containing compound metabolism; protoporphyrin-IX biosynthesis; 5-aminolevulinate from L-glutamyl-tRNA(Glu): step 1/2.</text>
</comment>
<evidence type="ECO:0000256" key="7">
    <source>
        <dbReference type="ARBA" id="ARBA00047464"/>
    </source>
</evidence>
<reference evidence="16 17" key="1">
    <citation type="journal article" date="2017" name="ISME J.">
        <title>Energy and carbon metabolisms in a deep terrestrial subsurface fluid microbial community.</title>
        <authorList>
            <person name="Momper L."/>
            <person name="Jungbluth S.P."/>
            <person name="Lee M.D."/>
            <person name="Amend J.P."/>
        </authorList>
    </citation>
    <scope>NUCLEOTIDE SEQUENCE [LARGE SCALE GENOMIC DNA]</scope>
    <source>
        <strain evidence="16">SURF_26</strain>
    </source>
</reference>
<comment type="caution">
    <text evidence="16">The sequence shown here is derived from an EMBL/GenBank/DDBJ whole genome shotgun (WGS) entry which is preliminary data.</text>
</comment>
<comment type="similarity">
    <text evidence="2 9">Belongs to the glutamyl-tRNA reductase family.</text>
</comment>
<comment type="domain">
    <text evidence="9">Possesses an unusual extended V-shaped dimeric structure with each monomer consisting of three distinct domains arranged along a curved 'spinal' alpha-helix. The N-terminal catalytic domain specifically recognizes the glutamate moiety of the substrate. The second domain is the NADPH-binding domain, and the third C-terminal domain is responsible for dimerization.</text>
</comment>
<name>A0A3A4R6M4_9BACT</name>
<dbReference type="CDD" id="cd05213">
    <property type="entry name" value="NAD_bind_Glutamyl_tRNA_reduct"/>
    <property type="match status" value="1"/>
</dbReference>
<feature type="binding site" evidence="9 11">
    <location>
        <position position="108"/>
    </location>
    <ligand>
        <name>substrate</name>
    </ligand>
</feature>
<feature type="domain" description="Quinate/shikimate 5-dehydrogenase/glutamyl-tRNA reductase" evidence="14">
    <location>
        <begin position="175"/>
        <end position="307"/>
    </location>
</feature>
<accession>A0A3A4R6M4</accession>